<name>A0A4R0R5I5_9APHY</name>
<comment type="caution">
    <text evidence="3">The sequence shown here is derived from an EMBL/GenBank/DDBJ whole genome shotgun (WGS) entry which is preliminary data.</text>
</comment>
<dbReference type="OrthoDB" id="2409325at2759"/>
<feature type="non-terminal residue" evidence="3">
    <location>
        <position position="494"/>
    </location>
</feature>
<dbReference type="Proteomes" id="UP000292702">
    <property type="component" value="Unassembled WGS sequence"/>
</dbReference>
<reference evidence="3 4" key="1">
    <citation type="submission" date="2018-11" db="EMBL/GenBank/DDBJ databases">
        <title>Genome assembly of Steccherinum ochraceum LE-BIN_3174, the white-rot fungus of the Steccherinaceae family (The Residual Polyporoid clade, Polyporales, Basidiomycota).</title>
        <authorList>
            <person name="Fedorova T.V."/>
            <person name="Glazunova O.A."/>
            <person name="Landesman E.O."/>
            <person name="Moiseenko K.V."/>
            <person name="Psurtseva N.V."/>
            <person name="Savinova O.S."/>
            <person name="Shakhova N.V."/>
            <person name="Tyazhelova T.V."/>
            <person name="Vasina D.V."/>
        </authorList>
    </citation>
    <scope>NUCLEOTIDE SEQUENCE [LARGE SCALE GENOMIC DNA]</scope>
    <source>
        <strain evidence="3 4">LE-BIN_3174</strain>
    </source>
</reference>
<feature type="compositionally biased region" description="Basic and acidic residues" evidence="2">
    <location>
        <begin position="470"/>
        <end position="494"/>
    </location>
</feature>
<evidence type="ECO:0000256" key="1">
    <source>
        <dbReference type="SAM" id="Coils"/>
    </source>
</evidence>
<accession>A0A4R0R5I5</accession>
<dbReference type="AlphaFoldDB" id="A0A4R0R5I5"/>
<organism evidence="3 4">
    <name type="scientific">Steccherinum ochraceum</name>
    <dbReference type="NCBI Taxonomy" id="92696"/>
    <lineage>
        <taxon>Eukaryota</taxon>
        <taxon>Fungi</taxon>
        <taxon>Dikarya</taxon>
        <taxon>Basidiomycota</taxon>
        <taxon>Agaricomycotina</taxon>
        <taxon>Agaricomycetes</taxon>
        <taxon>Polyporales</taxon>
        <taxon>Steccherinaceae</taxon>
        <taxon>Steccherinum</taxon>
    </lineage>
</organism>
<proteinExistence type="predicted"/>
<dbReference type="EMBL" id="RWJN01000358">
    <property type="protein sequence ID" value="TCD62592.1"/>
    <property type="molecule type" value="Genomic_DNA"/>
</dbReference>
<keyword evidence="1" id="KW-0175">Coiled coil</keyword>
<feature type="compositionally biased region" description="Basic and acidic residues" evidence="2">
    <location>
        <begin position="35"/>
        <end position="45"/>
    </location>
</feature>
<evidence type="ECO:0000313" key="4">
    <source>
        <dbReference type="Proteomes" id="UP000292702"/>
    </source>
</evidence>
<feature type="region of interest" description="Disordered" evidence="2">
    <location>
        <begin position="392"/>
        <end position="494"/>
    </location>
</feature>
<keyword evidence="4" id="KW-1185">Reference proteome</keyword>
<evidence type="ECO:0000256" key="2">
    <source>
        <dbReference type="SAM" id="MobiDB-lite"/>
    </source>
</evidence>
<feature type="coiled-coil region" evidence="1">
    <location>
        <begin position="139"/>
        <end position="175"/>
    </location>
</feature>
<gene>
    <name evidence="3" type="ORF">EIP91_006638</name>
</gene>
<feature type="region of interest" description="Disordered" evidence="2">
    <location>
        <begin position="1"/>
        <end position="95"/>
    </location>
</feature>
<evidence type="ECO:0000313" key="3">
    <source>
        <dbReference type="EMBL" id="TCD62592.1"/>
    </source>
</evidence>
<protein>
    <submittedName>
        <fullName evidence="3">Uncharacterized protein</fullName>
    </submittedName>
</protein>
<dbReference type="STRING" id="92696.A0A4R0R5I5"/>
<sequence length="494" mass="52634">MSATSSPLVQQRLVPGAPPPAPAAKSQKKKRKPAAKSDDGNHVEVSDPIAASQIETAPSADDVKDGSVAPQLLAKPEDVPEATTPILEGAQKQSPLVDMVHKRMKATNKKILRIQSYSTNPPEKLNEDQKRTLKTLPVLEGIYKELEEVKKAIEVHEAELARDDAYKQAEAAQAEEARIRDAVAAAEHSHHRKAGNLLTFFRLHSALSNGHPSTLSLGLNESEGLAVYSVTETLLGEDLDSKIEVVKSFISEEGEIHGVPYARLAEITELYASPPQPETPASVEQPIPPAEDVTLTPEVAVGGLPPSVAASGSFHFMQEDELEANPELSQSAVEQQEWVQVSESEAAPPEIEVSETTIEVQDNGHTVVQETVTITTTSEVEGNGALNWADEDADGGLPPIAGLHAKFGNTPEETPSTPAPGTPQPNVEQLNNGPAHDDDGFVSAQRARGSRGRGGFRGGDRGGFRGNFRGGERGGYRGGDRGSFRGGDRGGFRG</sequence>